<dbReference type="GO" id="GO:0006298">
    <property type="term" value="P:mismatch repair"/>
    <property type="evidence" value="ECO:0007669"/>
    <property type="project" value="TreeGrafter"/>
</dbReference>
<evidence type="ECO:0000259" key="18">
    <source>
        <dbReference type="SMART" id="SM00485"/>
    </source>
</evidence>
<comment type="function">
    <text evidence="16">5'-&gt;3' double-stranded DNA exonuclease which may also possess a cryptic 3'-&gt;5' double-stranded DNA exonuclease activity. Functions in DNA mismatch repair.</text>
</comment>
<reference evidence="19 20" key="1">
    <citation type="submission" date="2024-04" db="EMBL/GenBank/DDBJ databases">
        <authorList>
            <consortium name="Genoscope - CEA"/>
            <person name="William W."/>
        </authorList>
    </citation>
    <scope>NUCLEOTIDE SEQUENCE [LARGE SCALE GENOMIC DNA]</scope>
</reference>
<dbReference type="PROSITE" id="PS00842">
    <property type="entry name" value="XPG_2"/>
    <property type="match status" value="1"/>
</dbReference>
<dbReference type="FunFam" id="1.10.150.20:FF:000011">
    <property type="entry name" value="exonuclease 1"/>
    <property type="match status" value="1"/>
</dbReference>
<dbReference type="InterPro" id="IPR008918">
    <property type="entry name" value="HhH2"/>
</dbReference>
<accession>A0AAV2HH54</accession>
<dbReference type="Pfam" id="PF00752">
    <property type="entry name" value="XPG_N"/>
    <property type="match status" value="1"/>
</dbReference>
<dbReference type="GO" id="GO:0035312">
    <property type="term" value="F:5'-3' DNA exonuclease activity"/>
    <property type="evidence" value="ECO:0007669"/>
    <property type="project" value="UniProtKB-UniRule"/>
</dbReference>
<evidence type="ECO:0000256" key="12">
    <source>
        <dbReference type="ARBA" id="ARBA00022881"/>
    </source>
</evidence>
<dbReference type="Proteomes" id="UP001497497">
    <property type="component" value="Unassembled WGS sequence"/>
</dbReference>
<evidence type="ECO:0000256" key="13">
    <source>
        <dbReference type="ARBA" id="ARBA00023125"/>
    </source>
</evidence>
<evidence type="ECO:0000256" key="1">
    <source>
        <dbReference type="ARBA" id="ARBA00004123"/>
    </source>
</evidence>
<dbReference type="EC" id="3.1.-.-" evidence="16"/>
<feature type="non-terminal residue" evidence="19">
    <location>
        <position position="356"/>
    </location>
</feature>
<dbReference type="PANTHER" id="PTHR11081">
    <property type="entry name" value="FLAP ENDONUCLEASE FAMILY MEMBER"/>
    <property type="match status" value="1"/>
</dbReference>
<dbReference type="SMART" id="SM00279">
    <property type="entry name" value="HhH2"/>
    <property type="match status" value="1"/>
</dbReference>
<evidence type="ECO:0000256" key="4">
    <source>
        <dbReference type="ARBA" id="ARBA00022722"/>
    </source>
</evidence>
<evidence type="ECO:0000259" key="17">
    <source>
        <dbReference type="SMART" id="SM00484"/>
    </source>
</evidence>
<keyword evidence="9 16" id="KW-0378">Hydrolase</keyword>
<evidence type="ECO:0000256" key="8">
    <source>
        <dbReference type="ARBA" id="ARBA00022769"/>
    </source>
</evidence>
<dbReference type="Pfam" id="PF00867">
    <property type="entry name" value="XPG_I"/>
    <property type="match status" value="1"/>
</dbReference>
<dbReference type="GO" id="GO:0003677">
    <property type="term" value="F:DNA binding"/>
    <property type="evidence" value="ECO:0007669"/>
    <property type="project" value="UniProtKB-UniRule"/>
</dbReference>
<evidence type="ECO:0000256" key="16">
    <source>
        <dbReference type="RuleBase" id="RU910737"/>
    </source>
</evidence>
<evidence type="ECO:0000256" key="5">
    <source>
        <dbReference type="ARBA" id="ARBA00022723"/>
    </source>
</evidence>
<dbReference type="PROSITE" id="PS00841">
    <property type="entry name" value="XPG_1"/>
    <property type="match status" value="1"/>
</dbReference>
<dbReference type="InterPro" id="IPR036279">
    <property type="entry name" value="5-3_exonuclease_C_sf"/>
</dbReference>
<keyword evidence="14 16" id="KW-0234">DNA repair</keyword>
<keyword evidence="15 16" id="KW-0539">Nucleus</keyword>
<dbReference type="GO" id="GO:0006310">
    <property type="term" value="P:DNA recombination"/>
    <property type="evidence" value="ECO:0007669"/>
    <property type="project" value="TreeGrafter"/>
</dbReference>
<evidence type="ECO:0000256" key="11">
    <source>
        <dbReference type="ARBA" id="ARBA00022842"/>
    </source>
</evidence>
<dbReference type="InterPro" id="IPR006086">
    <property type="entry name" value="XPG-I_dom"/>
</dbReference>
<comment type="cofactor">
    <cofactor evidence="16">
        <name>Mg(2+)</name>
        <dbReference type="ChEBI" id="CHEBI:18420"/>
    </cofactor>
    <text evidence="16">Binds 2 magnesium ions per subunit. They probably participate in the reaction catalyzed by the enzyme. May bind an additional third magnesium ion after substrate binding.</text>
</comment>
<dbReference type="InterPro" id="IPR044752">
    <property type="entry name" value="PIN-like_EXO1"/>
</dbReference>
<dbReference type="GO" id="GO:0046872">
    <property type="term" value="F:metal ion binding"/>
    <property type="evidence" value="ECO:0007669"/>
    <property type="project" value="UniProtKB-UniRule"/>
</dbReference>
<dbReference type="InterPro" id="IPR037315">
    <property type="entry name" value="EXO1_H3TH"/>
</dbReference>
<dbReference type="AlphaFoldDB" id="A0AAV2HH54"/>
<keyword evidence="12 16" id="KW-0267">Excision nuclease</keyword>
<keyword evidence="5 16" id="KW-0479">Metal-binding</keyword>
<organism evidence="19 20">
    <name type="scientific">Lymnaea stagnalis</name>
    <name type="common">Great pond snail</name>
    <name type="synonym">Helix stagnalis</name>
    <dbReference type="NCBI Taxonomy" id="6523"/>
    <lineage>
        <taxon>Eukaryota</taxon>
        <taxon>Metazoa</taxon>
        <taxon>Spiralia</taxon>
        <taxon>Lophotrochozoa</taxon>
        <taxon>Mollusca</taxon>
        <taxon>Gastropoda</taxon>
        <taxon>Heterobranchia</taxon>
        <taxon>Euthyneura</taxon>
        <taxon>Panpulmonata</taxon>
        <taxon>Hygrophila</taxon>
        <taxon>Lymnaeoidea</taxon>
        <taxon>Lymnaeidae</taxon>
        <taxon>Lymnaea</taxon>
    </lineage>
</organism>
<evidence type="ECO:0000256" key="9">
    <source>
        <dbReference type="ARBA" id="ARBA00022801"/>
    </source>
</evidence>
<sequence>MGIQGLLPFLKKIHKPVNISEFQGCTVAIDAYCWLHKGAFSCAEKLALGEKTDQYVYYCMKYIDYMLKNNIKPILVFDGCHLKSKADVEKTRRERRELNRRKAAQFLREGKRGEAKECLQRCVDITPQMALELMNACRDKGVDCIVAPYEADAQLAYLNLKGIAQIIVTEDSDLLLFGCEKIIFKMDFYGNGTLIEKSHLNEVLAMQGGIYTFEKFRHMCILSGCDYLSSLPGIGLVKASKVFKTARQPDLSLLLKKLPTYLKMNLVVNEEYIEGFIRAENTFLYQLVFDPLSRKLCPLNPYPPEINPDDLDYAGQYLPDEKAYQIALGNIDIHNHKCIAYFDPDRFQVSNFSSVH</sequence>
<dbReference type="SMART" id="SM00485">
    <property type="entry name" value="XPGN"/>
    <property type="match status" value="1"/>
</dbReference>
<proteinExistence type="inferred from homology"/>
<dbReference type="CDD" id="cd09857">
    <property type="entry name" value="PIN_EXO1"/>
    <property type="match status" value="1"/>
</dbReference>
<name>A0AAV2HH54_LYMST</name>
<dbReference type="PRINTS" id="PR00853">
    <property type="entry name" value="XPGRADSUPER"/>
</dbReference>
<evidence type="ECO:0000256" key="6">
    <source>
        <dbReference type="ARBA" id="ARBA00022759"/>
    </source>
</evidence>
<dbReference type="InterPro" id="IPR006085">
    <property type="entry name" value="XPG_DNA_repair_N"/>
</dbReference>
<keyword evidence="8 16" id="KW-0228">DNA excision</keyword>
<comment type="subcellular location">
    <subcellularLocation>
        <location evidence="1 16">Nucleus</location>
    </subcellularLocation>
</comment>
<evidence type="ECO:0000256" key="15">
    <source>
        <dbReference type="ARBA" id="ARBA00023242"/>
    </source>
</evidence>
<dbReference type="InterPro" id="IPR006084">
    <property type="entry name" value="XPG/Rad2"/>
</dbReference>
<dbReference type="SUPFAM" id="SSF47807">
    <property type="entry name" value="5' to 3' exonuclease, C-terminal subdomain"/>
    <property type="match status" value="1"/>
</dbReference>
<evidence type="ECO:0000256" key="7">
    <source>
        <dbReference type="ARBA" id="ARBA00022763"/>
    </source>
</evidence>
<feature type="domain" description="XPG N-terminal" evidence="18">
    <location>
        <begin position="1"/>
        <end position="99"/>
    </location>
</feature>
<evidence type="ECO:0000313" key="20">
    <source>
        <dbReference type="Proteomes" id="UP001497497"/>
    </source>
</evidence>
<keyword evidence="11 16" id="KW-0460">Magnesium</keyword>
<comment type="similarity">
    <text evidence="2 16">Belongs to the XPG/RAD2 endonuclease family. EXO1 subfamily.</text>
</comment>
<dbReference type="EMBL" id="CAXITT010000137">
    <property type="protein sequence ID" value="CAL1533210.1"/>
    <property type="molecule type" value="Genomic_DNA"/>
</dbReference>
<dbReference type="SMART" id="SM00484">
    <property type="entry name" value="XPGI"/>
    <property type="match status" value="1"/>
</dbReference>
<keyword evidence="13 16" id="KW-0238">DNA-binding</keyword>
<dbReference type="GO" id="GO:0017108">
    <property type="term" value="F:5'-flap endonuclease activity"/>
    <property type="evidence" value="ECO:0007669"/>
    <property type="project" value="TreeGrafter"/>
</dbReference>
<dbReference type="GO" id="GO:0005634">
    <property type="term" value="C:nucleus"/>
    <property type="evidence" value="ECO:0007669"/>
    <property type="project" value="UniProtKB-SubCell"/>
</dbReference>
<dbReference type="FunFam" id="3.40.50.1010:FF:000002">
    <property type="entry name" value="Exonuclease 1, putative"/>
    <property type="match status" value="1"/>
</dbReference>
<keyword evidence="6" id="KW-0255">Endonuclease</keyword>
<evidence type="ECO:0000313" key="19">
    <source>
        <dbReference type="EMBL" id="CAL1533210.1"/>
    </source>
</evidence>
<dbReference type="CDD" id="cd09908">
    <property type="entry name" value="H3TH_EXO1"/>
    <property type="match status" value="1"/>
</dbReference>
<evidence type="ECO:0000256" key="10">
    <source>
        <dbReference type="ARBA" id="ARBA00022839"/>
    </source>
</evidence>
<comment type="caution">
    <text evidence="19">The sequence shown here is derived from an EMBL/GenBank/DDBJ whole genome shotgun (WGS) entry which is preliminary data.</text>
</comment>
<evidence type="ECO:0000256" key="3">
    <source>
        <dbReference type="ARBA" id="ARBA00020324"/>
    </source>
</evidence>
<keyword evidence="10 16" id="KW-0269">Exonuclease</keyword>
<dbReference type="PANTHER" id="PTHR11081:SF8">
    <property type="entry name" value="EXONUCLEASE 1"/>
    <property type="match status" value="1"/>
</dbReference>
<keyword evidence="7 16" id="KW-0227">DNA damage</keyword>
<gene>
    <name evidence="19" type="ORF">GSLYS_00007228001</name>
</gene>
<keyword evidence="4 16" id="KW-0540">Nuclease</keyword>
<feature type="domain" description="XPG-I" evidence="17">
    <location>
        <begin position="138"/>
        <end position="209"/>
    </location>
</feature>
<evidence type="ECO:0000256" key="14">
    <source>
        <dbReference type="ARBA" id="ARBA00023204"/>
    </source>
</evidence>
<keyword evidence="20" id="KW-1185">Reference proteome</keyword>
<dbReference type="Gene3D" id="3.40.50.1010">
    <property type="entry name" value="5'-nuclease"/>
    <property type="match status" value="1"/>
</dbReference>
<dbReference type="InterPro" id="IPR029060">
    <property type="entry name" value="PIN-like_dom_sf"/>
</dbReference>
<protein>
    <recommendedName>
        <fullName evidence="3 16">Exonuclease 1</fullName>
        <ecNumber evidence="16">3.1.-.-</ecNumber>
    </recommendedName>
</protein>
<evidence type="ECO:0000256" key="2">
    <source>
        <dbReference type="ARBA" id="ARBA00010563"/>
    </source>
</evidence>
<dbReference type="SUPFAM" id="SSF88723">
    <property type="entry name" value="PIN domain-like"/>
    <property type="match status" value="1"/>
</dbReference>
<dbReference type="InterPro" id="IPR019974">
    <property type="entry name" value="XPG_CS"/>
</dbReference>
<dbReference type="Gene3D" id="1.10.150.20">
    <property type="entry name" value="5' to 3' exonuclease, C-terminal subdomain"/>
    <property type="match status" value="1"/>
</dbReference>